<reference evidence="3" key="3">
    <citation type="submission" date="2022-06" db="UniProtKB">
        <authorList>
            <consortium name="EnsemblPlants"/>
        </authorList>
    </citation>
    <scope>IDENTIFICATION</scope>
</reference>
<accession>A0A8R7TUB8</accession>
<evidence type="ECO:0000313" key="4">
    <source>
        <dbReference type="Proteomes" id="UP000015106"/>
    </source>
</evidence>
<keyword evidence="2" id="KW-0812">Transmembrane</keyword>
<protein>
    <submittedName>
        <fullName evidence="3">Uncharacterized protein</fullName>
    </submittedName>
</protein>
<name>A0A8R7TUB8_TRIUA</name>
<keyword evidence="4" id="KW-1185">Reference proteome</keyword>
<dbReference type="AlphaFoldDB" id="A0A8R7TUB8"/>
<evidence type="ECO:0000256" key="2">
    <source>
        <dbReference type="SAM" id="Phobius"/>
    </source>
</evidence>
<reference evidence="3" key="2">
    <citation type="submission" date="2018-03" db="EMBL/GenBank/DDBJ databases">
        <title>The Triticum urartu genome reveals the dynamic nature of wheat genome evolution.</title>
        <authorList>
            <person name="Ling H."/>
            <person name="Ma B."/>
            <person name="Shi X."/>
            <person name="Liu H."/>
            <person name="Dong L."/>
            <person name="Sun H."/>
            <person name="Cao Y."/>
            <person name="Gao Q."/>
            <person name="Zheng S."/>
            <person name="Li Y."/>
            <person name="Yu Y."/>
            <person name="Du H."/>
            <person name="Qi M."/>
            <person name="Li Y."/>
            <person name="Yu H."/>
            <person name="Cui Y."/>
            <person name="Wang N."/>
            <person name="Chen C."/>
            <person name="Wu H."/>
            <person name="Zhao Y."/>
            <person name="Zhang J."/>
            <person name="Li Y."/>
            <person name="Zhou W."/>
            <person name="Zhang B."/>
            <person name="Hu W."/>
            <person name="Eijk M."/>
            <person name="Tang J."/>
            <person name="Witsenboer H."/>
            <person name="Zhao S."/>
            <person name="Li Z."/>
            <person name="Zhang A."/>
            <person name="Wang D."/>
            <person name="Liang C."/>
        </authorList>
    </citation>
    <scope>NUCLEOTIDE SEQUENCE [LARGE SCALE GENOMIC DNA]</scope>
    <source>
        <strain evidence="3">cv. G1812</strain>
    </source>
</reference>
<feature type="transmembrane region" description="Helical" evidence="2">
    <location>
        <begin position="59"/>
        <end position="76"/>
    </location>
</feature>
<feature type="region of interest" description="Disordered" evidence="1">
    <location>
        <begin position="1"/>
        <end position="23"/>
    </location>
</feature>
<keyword evidence="2" id="KW-1133">Transmembrane helix</keyword>
<reference evidence="4" key="1">
    <citation type="journal article" date="2013" name="Nature">
        <title>Draft genome of the wheat A-genome progenitor Triticum urartu.</title>
        <authorList>
            <person name="Ling H.Q."/>
            <person name="Zhao S."/>
            <person name="Liu D."/>
            <person name="Wang J."/>
            <person name="Sun H."/>
            <person name="Zhang C."/>
            <person name="Fan H."/>
            <person name="Li D."/>
            <person name="Dong L."/>
            <person name="Tao Y."/>
            <person name="Gao C."/>
            <person name="Wu H."/>
            <person name="Li Y."/>
            <person name="Cui Y."/>
            <person name="Guo X."/>
            <person name="Zheng S."/>
            <person name="Wang B."/>
            <person name="Yu K."/>
            <person name="Liang Q."/>
            <person name="Yang W."/>
            <person name="Lou X."/>
            <person name="Chen J."/>
            <person name="Feng M."/>
            <person name="Jian J."/>
            <person name="Zhang X."/>
            <person name="Luo G."/>
            <person name="Jiang Y."/>
            <person name="Liu J."/>
            <person name="Wang Z."/>
            <person name="Sha Y."/>
            <person name="Zhang B."/>
            <person name="Wu H."/>
            <person name="Tang D."/>
            <person name="Shen Q."/>
            <person name="Xue P."/>
            <person name="Zou S."/>
            <person name="Wang X."/>
            <person name="Liu X."/>
            <person name="Wang F."/>
            <person name="Yang Y."/>
            <person name="An X."/>
            <person name="Dong Z."/>
            <person name="Zhang K."/>
            <person name="Zhang X."/>
            <person name="Luo M.C."/>
            <person name="Dvorak J."/>
            <person name="Tong Y."/>
            <person name="Wang J."/>
            <person name="Yang H."/>
            <person name="Li Z."/>
            <person name="Wang D."/>
            <person name="Zhang A."/>
            <person name="Wang J."/>
        </authorList>
    </citation>
    <scope>NUCLEOTIDE SEQUENCE</scope>
    <source>
        <strain evidence="4">cv. G1812</strain>
    </source>
</reference>
<evidence type="ECO:0000313" key="3">
    <source>
        <dbReference type="EnsemblPlants" id="TuG1812G0300002251.01.T01.cds362799"/>
    </source>
</evidence>
<dbReference type="EnsemblPlants" id="TuG1812G0300002251.01.T01">
    <property type="protein sequence ID" value="TuG1812G0300002251.01.T01.cds362799"/>
    <property type="gene ID" value="TuG1812G0300002251.01"/>
</dbReference>
<proteinExistence type="predicted"/>
<evidence type="ECO:0000256" key="1">
    <source>
        <dbReference type="SAM" id="MobiDB-lite"/>
    </source>
</evidence>
<organism evidence="3 4">
    <name type="scientific">Triticum urartu</name>
    <name type="common">Red wild einkorn</name>
    <name type="synonym">Crithodium urartu</name>
    <dbReference type="NCBI Taxonomy" id="4572"/>
    <lineage>
        <taxon>Eukaryota</taxon>
        <taxon>Viridiplantae</taxon>
        <taxon>Streptophyta</taxon>
        <taxon>Embryophyta</taxon>
        <taxon>Tracheophyta</taxon>
        <taxon>Spermatophyta</taxon>
        <taxon>Magnoliopsida</taxon>
        <taxon>Liliopsida</taxon>
        <taxon>Poales</taxon>
        <taxon>Poaceae</taxon>
        <taxon>BOP clade</taxon>
        <taxon>Pooideae</taxon>
        <taxon>Triticodae</taxon>
        <taxon>Triticeae</taxon>
        <taxon>Triticinae</taxon>
        <taxon>Triticum</taxon>
    </lineage>
</organism>
<dbReference type="Proteomes" id="UP000015106">
    <property type="component" value="Chromosome 3"/>
</dbReference>
<dbReference type="Gramene" id="TuG1812G0300002251.01.T01">
    <property type="protein sequence ID" value="TuG1812G0300002251.01.T01.cds362799"/>
    <property type="gene ID" value="TuG1812G0300002251.01"/>
</dbReference>
<keyword evidence="2" id="KW-0472">Membrane</keyword>
<sequence>PRPPTPQLHRQDPLASFSRASRERAKCSGTRLLARSRSQSEAHEIVPIWPIQLKICSRLIAQFVVGSIFFAVGLVGRGGRGIRSSN</sequence>